<name>A0ABS1DPJ3_9PROT</name>
<keyword evidence="4" id="KW-0029">Amino-acid transport</keyword>
<dbReference type="InterPro" id="IPR028081">
    <property type="entry name" value="Leu-bd"/>
</dbReference>
<reference evidence="6 7" key="1">
    <citation type="journal article" date="2020" name="Microorganisms">
        <title>Osmotic Adaptation and Compatible Solute Biosynthesis of Phototrophic Bacteria as Revealed from Genome Analyses.</title>
        <authorList>
            <person name="Imhoff J.F."/>
            <person name="Rahn T."/>
            <person name="Kunzel S."/>
            <person name="Keller A."/>
            <person name="Neulinger S.C."/>
        </authorList>
    </citation>
    <scope>NUCLEOTIDE SEQUENCE [LARGE SCALE GENOMIC DNA]</scope>
    <source>
        <strain evidence="6 7">DSM 9895</strain>
    </source>
</reference>
<keyword evidence="7" id="KW-1185">Reference proteome</keyword>
<keyword evidence="2" id="KW-0813">Transport</keyword>
<dbReference type="Pfam" id="PF13458">
    <property type="entry name" value="Peripla_BP_6"/>
    <property type="match status" value="1"/>
</dbReference>
<keyword evidence="3" id="KW-0732">Signal</keyword>
<dbReference type="CDD" id="cd06331">
    <property type="entry name" value="PBP1_AmiC-like"/>
    <property type="match status" value="1"/>
</dbReference>
<comment type="caution">
    <text evidence="6">The sequence shown here is derived from an EMBL/GenBank/DDBJ whole genome shotgun (WGS) entry which is preliminary data.</text>
</comment>
<proteinExistence type="inferred from homology"/>
<evidence type="ECO:0000256" key="2">
    <source>
        <dbReference type="ARBA" id="ARBA00022448"/>
    </source>
</evidence>
<accession>A0ABS1DPJ3</accession>
<evidence type="ECO:0000256" key="3">
    <source>
        <dbReference type="ARBA" id="ARBA00022729"/>
    </source>
</evidence>
<dbReference type="SUPFAM" id="SSF53822">
    <property type="entry name" value="Periplasmic binding protein-like I"/>
    <property type="match status" value="1"/>
</dbReference>
<protein>
    <recommendedName>
        <fullName evidence="5">Leucine-binding protein domain-containing protein</fullName>
    </recommendedName>
</protein>
<dbReference type="PANTHER" id="PTHR47628:SF1">
    <property type="entry name" value="ALIPHATIC AMIDASE EXPRESSION-REGULATING PROTEIN"/>
    <property type="match status" value="1"/>
</dbReference>
<organism evidence="6 7">
    <name type="scientific">Rhodovibrio sodomensis</name>
    <dbReference type="NCBI Taxonomy" id="1088"/>
    <lineage>
        <taxon>Bacteria</taxon>
        <taxon>Pseudomonadati</taxon>
        <taxon>Pseudomonadota</taxon>
        <taxon>Alphaproteobacteria</taxon>
        <taxon>Rhodospirillales</taxon>
        <taxon>Rhodovibrionaceae</taxon>
        <taxon>Rhodovibrio</taxon>
    </lineage>
</organism>
<evidence type="ECO:0000256" key="4">
    <source>
        <dbReference type="ARBA" id="ARBA00022970"/>
    </source>
</evidence>
<dbReference type="PANTHER" id="PTHR47628">
    <property type="match status" value="1"/>
</dbReference>
<dbReference type="Proteomes" id="UP001296873">
    <property type="component" value="Unassembled WGS sequence"/>
</dbReference>
<dbReference type="EMBL" id="NRRL01000183">
    <property type="protein sequence ID" value="MBK1671403.1"/>
    <property type="molecule type" value="Genomic_DNA"/>
</dbReference>
<evidence type="ECO:0000256" key="1">
    <source>
        <dbReference type="ARBA" id="ARBA00010062"/>
    </source>
</evidence>
<gene>
    <name evidence="6" type="ORF">CKO28_25720</name>
</gene>
<dbReference type="Gene3D" id="3.40.50.2300">
    <property type="match status" value="2"/>
</dbReference>
<dbReference type="InterPro" id="IPR000709">
    <property type="entry name" value="Leu_Ile_Val-bd"/>
</dbReference>
<evidence type="ECO:0000313" key="7">
    <source>
        <dbReference type="Proteomes" id="UP001296873"/>
    </source>
</evidence>
<sequence length="425" mass="46910">MTDTKHDSRFSGVNTTITRRRVLGGMAATAGVAATFSAPGILRHARGAAPIKVGVISPLTGAWTVYGKAHMAGFELAVKEINEAGGVLGRPIEIVVGDSKTEPRVVVEQANRLIRRERVDFLAGTFSSAERNAAGPVVDGANKILLYPTFYEGQKQEYHPGVCNSNIFMFGPEPTQQVWPHMEYMTTKFGKKFFMIGSDYAWPRVTNEMTKRKLAELGGEVVGEQYIPFNTPQYDSVLRDIRNSGCDLIFHSLTGSDTVNFRQQLASAGMKEDFPLWTVDDEEVVTSGLGPDVSKNDYVSFDYFMSIEHPNNKAFLERFKAEYGQDALMNTVGVAMYNAAHMAAKAMEAAGEVSTEALRANLKGMTFEDAPQGPVRMREVDNQLVLPSYLMQVAPDWTSVNDMFQQIQSFQSVEPLTARCESLPL</sequence>
<comment type="similarity">
    <text evidence="1">Belongs to the leucine-binding protein family.</text>
</comment>
<dbReference type="InterPro" id="IPR006311">
    <property type="entry name" value="TAT_signal"/>
</dbReference>
<dbReference type="PRINTS" id="PR00337">
    <property type="entry name" value="LEUILEVALBP"/>
</dbReference>
<dbReference type="InterPro" id="IPR028082">
    <property type="entry name" value="Peripla_BP_I"/>
</dbReference>
<dbReference type="PROSITE" id="PS51318">
    <property type="entry name" value="TAT"/>
    <property type="match status" value="1"/>
</dbReference>
<evidence type="ECO:0000313" key="6">
    <source>
        <dbReference type="EMBL" id="MBK1671403.1"/>
    </source>
</evidence>
<feature type="domain" description="Leucine-binding protein" evidence="5">
    <location>
        <begin position="50"/>
        <end position="394"/>
    </location>
</feature>
<dbReference type="RefSeq" id="WP_200344234.1">
    <property type="nucleotide sequence ID" value="NZ_NRRL01000183.1"/>
</dbReference>
<evidence type="ECO:0000259" key="5">
    <source>
        <dbReference type="Pfam" id="PF13458"/>
    </source>
</evidence>